<accession>N6UHI4</accession>
<keyword evidence="2" id="KW-1185">Reference proteome</keyword>
<dbReference type="EMBL" id="AGWA01000006">
    <property type="protein sequence ID" value="ENN91954.1"/>
    <property type="molecule type" value="Genomic_DNA"/>
</dbReference>
<dbReference type="HOGENOM" id="CLU_142707_0_0_5"/>
<dbReference type="OrthoDB" id="7924584at2"/>
<dbReference type="PATRIC" id="fig|1094491.5.peg.283"/>
<dbReference type="eggNOG" id="ENOG50313XI">
    <property type="taxonomic scope" value="Bacteria"/>
</dbReference>
<protein>
    <submittedName>
        <fullName evidence="1">Uncharacterized protein</fullName>
    </submittedName>
</protein>
<dbReference type="RefSeq" id="WP_010700821.1">
    <property type="nucleotide sequence ID" value="NZ_CM001844.1"/>
</dbReference>
<dbReference type="Proteomes" id="UP000014038">
    <property type="component" value="Chromosome"/>
</dbReference>
<dbReference type="AlphaFoldDB" id="N6UHI4"/>
<proteinExistence type="predicted"/>
<reference evidence="1 2" key="1">
    <citation type="journal article" date="2013" name="PLoS Genet.">
        <title>A gene transfer agent and a dynamic repertoire of secretion systems hold the keys to the explosive radiation of the emerging pathogen Bartonella.</title>
        <authorList>
            <person name="Guy L."/>
            <person name="Nystedt B."/>
            <person name="Toft C."/>
            <person name="Zaremba-Niedzwiedzka K."/>
            <person name="Berglund E.C."/>
            <person name="Granberg F."/>
            <person name="Naslund K."/>
            <person name="Eriksson A.S."/>
            <person name="Andersson S.G."/>
        </authorList>
    </citation>
    <scope>NUCLEOTIDE SEQUENCE [LARGE SCALE GENOMIC DNA]</scope>
    <source>
        <strain evidence="1 2">91-4</strain>
    </source>
</reference>
<sequence>MNEQVFVADHEILLVVCDDGNHPSLSGPLDQTEVMNIVNGVDDVVSILRVDLHSDHYNDISEEIAKLYVKDSDSSLLERKTHPFIVDSDAYHLLKEDVEKQRYADATYGTYEEQHRLRPCDVLNMNYQRGCDGSSY</sequence>
<name>N6UHI4_9HYPH</name>
<evidence type="ECO:0000313" key="2">
    <source>
        <dbReference type="Proteomes" id="UP000014038"/>
    </source>
</evidence>
<organism evidence="1 2">
    <name type="scientific">Bartonella bovis 91-4</name>
    <dbReference type="NCBI Taxonomy" id="1094491"/>
    <lineage>
        <taxon>Bacteria</taxon>
        <taxon>Pseudomonadati</taxon>
        <taxon>Pseudomonadota</taxon>
        <taxon>Alphaproteobacteria</taxon>
        <taxon>Hyphomicrobiales</taxon>
        <taxon>Bartonellaceae</taxon>
        <taxon>Bartonella</taxon>
    </lineage>
</organism>
<gene>
    <name evidence="1" type="ORF">BBbe_02540</name>
</gene>
<evidence type="ECO:0000313" key="1">
    <source>
        <dbReference type="EMBL" id="ENN91954.1"/>
    </source>
</evidence>
<comment type="caution">
    <text evidence="1">The sequence shown here is derived from an EMBL/GenBank/DDBJ whole genome shotgun (WGS) entry which is preliminary data.</text>
</comment>